<dbReference type="InterPro" id="IPR043128">
    <property type="entry name" value="Rev_trsase/Diguanyl_cyclase"/>
</dbReference>
<dbReference type="SUPFAM" id="SSF56672">
    <property type="entry name" value="DNA/RNA polymerases"/>
    <property type="match status" value="1"/>
</dbReference>
<sequence length="478" mass="54161">MGALGLRQGHLQFTWTVKGHEDRAPPVRSQGPTEIPSPLRDTLVVKCEINEVVIHRSYVDNGSSVNIMYVKTFEELGLKKELLKRVRTPLSGFTGDIIDSEGLTEGMVTFGDGEHEKTIPVEFMVDLRVDSIATALLKEEEGRARAEPAEETEDVVIMEDQQEKKIKLGINIGAELRSKIIQVLRENFVAFAWSVEDMPKLSKSQVTHCLAVGADAAHNTEEATPEQNRRDFVKKEVDMLQAAGHMIDETAGCEIMSFMDAFRGYHQVFMHEEDAEKTMFLTPEGVYCYLVMAFGLKNSGATYTRMKVPNFQWTPECQTEFEELKKYLQTPQVLAMPVKGEKLYLYLGVSPGAISSVLLREEGDTQRPIYYVSRTLRDAKLKYSVVEKTVMAVVNTVKKLNHYFQAHEVEVRSHQPLSIIIRNPTASNRVIKWSVYLSQYQIEMKPRTVIKAQALADFMVECTTRDNNPMPLAEQGEW</sequence>
<evidence type="ECO:0000259" key="1">
    <source>
        <dbReference type="Pfam" id="PF00078"/>
    </source>
</evidence>
<dbReference type="Gene3D" id="2.40.70.10">
    <property type="entry name" value="Acid Proteases"/>
    <property type="match status" value="1"/>
</dbReference>
<proteinExistence type="predicted"/>
<dbReference type="Pfam" id="PF00078">
    <property type="entry name" value="RVT_1"/>
    <property type="match status" value="1"/>
</dbReference>
<dbReference type="PANTHER" id="PTHR48475:SF2">
    <property type="entry name" value="RIBONUCLEASE H"/>
    <property type="match status" value="1"/>
</dbReference>
<dbReference type="PANTHER" id="PTHR48475">
    <property type="entry name" value="RIBONUCLEASE H"/>
    <property type="match status" value="1"/>
</dbReference>
<dbReference type="InterPro" id="IPR021109">
    <property type="entry name" value="Peptidase_aspartic_dom_sf"/>
</dbReference>
<dbReference type="CDD" id="cd00303">
    <property type="entry name" value="retropepsin_like"/>
    <property type="match status" value="1"/>
</dbReference>
<reference evidence="3 4" key="1">
    <citation type="submission" date="2018-04" db="EMBL/GenBank/DDBJ databases">
        <authorList>
            <person name="Vogel A."/>
        </authorList>
    </citation>
    <scope>NUCLEOTIDE SEQUENCE [LARGE SCALE GENOMIC DNA]</scope>
</reference>
<dbReference type="InterPro" id="IPR041577">
    <property type="entry name" value="RT_RNaseH_2"/>
</dbReference>
<evidence type="ECO:0000259" key="2">
    <source>
        <dbReference type="Pfam" id="PF17919"/>
    </source>
</evidence>
<protein>
    <submittedName>
        <fullName evidence="3">Uncharacterized protein</fullName>
    </submittedName>
</protein>
<dbReference type="OrthoDB" id="1724165at2759"/>
<feature type="domain" description="Reverse transcriptase/retrotransposon-derived protein RNase H-like" evidence="2">
    <location>
        <begin position="313"/>
        <end position="411"/>
    </location>
</feature>
<dbReference type="Proteomes" id="UP000595140">
    <property type="component" value="Unassembled WGS sequence"/>
</dbReference>
<dbReference type="Pfam" id="PF17919">
    <property type="entry name" value="RT_RNaseH_2"/>
    <property type="match status" value="1"/>
</dbReference>
<dbReference type="InterPro" id="IPR043502">
    <property type="entry name" value="DNA/RNA_pol_sf"/>
</dbReference>
<dbReference type="EMBL" id="OOIL02004425">
    <property type="protein sequence ID" value="VFQ91623.1"/>
    <property type="molecule type" value="Genomic_DNA"/>
</dbReference>
<dbReference type="Gene3D" id="3.10.10.10">
    <property type="entry name" value="HIV Type 1 Reverse Transcriptase, subunit A, domain 1"/>
    <property type="match status" value="1"/>
</dbReference>
<evidence type="ECO:0000313" key="4">
    <source>
        <dbReference type="Proteomes" id="UP000595140"/>
    </source>
</evidence>
<dbReference type="Gene3D" id="3.30.70.270">
    <property type="match status" value="1"/>
</dbReference>
<name>A0A484MRT7_9ASTE</name>
<dbReference type="Gene3D" id="3.10.20.370">
    <property type="match status" value="1"/>
</dbReference>
<keyword evidence="4" id="KW-1185">Reference proteome</keyword>
<feature type="domain" description="Reverse transcriptase" evidence="1">
    <location>
        <begin position="244"/>
        <end position="306"/>
    </location>
</feature>
<gene>
    <name evidence="3" type="ORF">CCAM_LOCUS33399</name>
</gene>
<dbReference type="AlphaFoldDB" id="A0A484MRT7"/>
<accession>A0A484MRT7</accession>
<evidence type="ECO:0000313" key="3">
    <source>
        <dbReference type="EMBL" id="VFQ91623.1"/>
    </source>
</evidence>
<organism evidence="3 4">
    <name type="scientific">Cuscuta campestris</name>
    <dbReference type="NCBI Taxonomy" id="132261"/>
    <lineage>
        <taxon>Eukaryota</taxon>
        <taxon>Viridiplantae</taxon>
        <taxon>Streptophyta</taxon>
        <taxon>Embryophyta</taxon>
        <taxon>Tracheophyta</taxon>
        <taxon>Spermatophyta</taxon>
        <taxon>Magnoliopsida</taxon>
        <taxon>eudicotyledons</taxon>
        <taxon>Gunneridae</taxon>
        <taxon>Pentapetalae</taxon>
        <taxon>asterids</taxon>
        <taxon>lamiids</taxon>
        <taxon>Solanales</taxon>
        <taxon>Convolvulaceae</taxon>
        <taxon>Cuscuteae</taxon>
        <taxon>Cuscuta</taxon>
        <taxon>Cuscuta subgen. Grammica</taxon>
        <taxon>Cuscuta sect. Cleistogrammica</taxon>
    </lineage>
</organism>
<dbReference type="InterPro" id="IPR000477">
    <property type="entry name" value="RT_dom"/>
</dbReference>